<organism evidence="2">
    <name type="scientific">Timema cristinae</name>
    <name type="common">Walking stick</name>
    <dbReference type="NCBI Taxonomy" id="61476"/>
    <lineage>
        <taxon>Eukaryota</taxon>
        <taxon>Metazoa</taxon>
        <taxon>Ecdysozoa</taxon>
        <taxon>Arthropoda</taxon>
        <taxon>Hexapoda</taxon>
        <taxon>Insecta</taxon>
        <taxon>Pterygota</taxon>
        <taxon>Neoptera</taxon>
        <taxon>Polyneoptera</taxon>
        <taxon>Phasmatodea</taxon>
        <taxon>Timematodea</taxon>
        <taxon>Timematoidea</taxon>
        <taxon>Timematidae</taxon>
        <taxon>Timema</taxon>
    </lineage>
</organism>
<accession>A0A7R9D5I1</accession>
<protein>
    <submittedName>
        <fullName evidence="2">Uncharacterized protein</fullName>
    </submittedName>
</protein>
<feature type="region of interest" description="Disordered" evidence="1">
    <location>
        <begin position="320"/>
        <end position="361"/>
    </location>
</feature>
<proteinExistence type="predicted"/>
<feature type="region of interest" description="Disordered" evidence="1">
    <location>
        <begin position="255"/>
        <end position="289"/>
    </location>
</feature>
<gene>
    <name evidence="2" type="ORF">TCEB3V08_LOCUS9550</name>
</gene>
<sequence length="548" mass="60623">MKTRSTSRLNYQQEKNIPNVRKALRAGPRTRSEARVLLTFQKSSSESSDLVSEKVVKNTFKTPERDGILPDFSDTEKLSQTTTITHKQIEENSQSLKDYGTLPDNSVLGFTKPADSFWWKHLDESFQPSFQQSGEGILLGKDSHLGDSTIKNMSPVWYKHISSSLLATPVVRRADGTVKNSSANIRALQNTSNSPNDVVIDLQFRKSYDTSTKHLSGSDISGDDISLEASSPTKLFKGRKAKTLVHKDLFQEALHNTKNSPNDAVNDLQSITPEPSAKHLSGSDISDEDISVKASRPTKLFKGRKAKTLVNKDLFQKALHNTTNSPNDAVNDLESITPEPSAKHLSSSDITDEDIPLKASRPPKLFKGRKVKRLVNKDLFQEALQNTKNSPNDAVNDLKSITPEPSAKHLSGSDISDEDISVKASRPTKLFKGRKVKTLVHKDLFQEALNNTSNSPNDAVTVQQSIIPEPSAKHLSDSDISDEDNSLKASRPKKLFKGKKTQTLANKDLFQKALHNNTKSFDDTIKNWSDNPEGEEGVEVTHCSADCL</sequence>
<dbReference type="EMBL" id="OC320622">
    <property type="protein sequence ID" value="CAD7408491.1"/>
    <property type="molecule type" value="Genomic_DNA"/>
</dbReference>
<feature type="region of interest" description="Disordered" evidence="1">
    <location>
        <begin position="385"/>
        <end position="419"/>
    </location>
</feature>
<evidence type="ECO:0000256" key="1">
    <source>
        <dbReference type="SAM" id="MobiDB-lite"/>
    </source>
</evidence>
<name>A0A7R9D5I1_TIMCR</name>
<evidence type="ECO:0000313" key="2">
    <source>
        <dbReference type="EMBL" id="CAD7408491.1"/>
    </source>
</evidence>
<reference evidence="2" key="1">
    <citation type="submission" date="2020-11" db="EMBL/GenBank/DDBJ databases">
        <authorList>
            <person name="Tran Van P."/>
        </authorList>
    </citation>
    <scope>NUCLEOTIDE SEQUENCE</scope>
</reference>
<feature type="region of interest" description="Disordered" evidence="1">
    <location>
        <begin position="468"/>
        <end position="490"/>
    </location>
</feature>
<dbReference type="AlphaFoldDB" id="A0A7R9D5I1"/>
<feature type="compositionally biased region" description="Polar residues" evidence="1">
    <location>
        <begin position="255"/>
        <end position="273"/>
    </location>
</feature>